<protein>
    <submittedName>
        <fullName evidence="1">Uncharacterized protein</fullName>
    </submittedName>
</protein>
<name>A0AA38F7Q8_TAXCH</name>
<reference evidence="1 2" key="1">
    <citation type="journal article" date="2021" name="Nat. Plants">
        <title>The Taxus genome provides insights into paclitaxel biosynthesis.</title>
        <authorList>
            <person name="Xiong X."/>
            <person name="Gou J."/>
            <person name="Liao Q."/>
            <person name="Li Y."/>
            <person name="Zhou Q."/>
            <person name="Bi G."/>
            <person name="Li C."/>
            <person name="Du R."/>
            <person name="Wang X."/>
            <person name="Sun T."/>
            <person name="Guo L."/>
            <person name="Liang H."/>
            <person name="Lu P."/>
            <person name="Wu Y."/>
            <person name="Zhang Z."/>
            <person name="Ro D.K."/>
            <person name="Shang Y."/>
            <person name="Huang S."/>
            <person name="Yan J."/>
        </authorList>
    </citation>
    <scope>NUCLEOTIDE SEQUENCE [LARGE SCALE GENOMIC DNA]</scope>
    <source>
        <strain evidence="1">Ta-2019</strain>
    </source>
</reference>
<accession>A0AA38F7Q8</accession>
<keyword evidence="2" id="KW-1185">Reference proteome</keyword>
<gene>
    <name evidence="1" type="ORF">KI387_039247</name>
</gene>
<sequence length="50" mass="5672">VVLRRMNGEVDQMVALGSQFSPAEEFVKGNTQHIKMVIRPSILDNNTSWQ</sequence>
<organism evidence="1 2">
    <name type="scientific">Taxus chinensis</name>
    <name type="common">Chinese yew</name>
    <name type="synonym">Taxus wallichiana var. chinensis</name>
    <dbReference type="NCBI Taxonomy" id="29808"/>
    <lineage>
        <taxon>Eukaryota</taxon>
        <taxon>Viridiplantae</taxon>
        <taxon>Streptophyta</taxon>
        <taxon>Embryophyta</taxon>
        <taxon>Tracheophyta</taxon>
        <taxon>Spermatophyta</taxon>
        <taxon>Pinopsida</taxon>
        <taxon>Pinidae</taxon>
        <taxon>Conifers II</taxon>
        <taxon>Cupressales</taxon>
        <taxon>Taxaceae</taxon>
        <taxon>Taxus</taxon>
    </lineage>
</organism>
<proteinExistence type="predicted"/>
<comment type="caution">
    <text evidence="1">The sequence shown here is derived from an EMBL/GenBank/DDBJ whole genome shotgun (WGS) entry which is preliminary data.</text>
</comment>
<feature type="non-terminal residue" evidence="1">
    <location>
        <position position="50"/>
    </location>
</feature>
<dbReference type="AlphaFoldDB" id="A0AA38F7Q8"/>
<evidence type="ECO:0000313" key="2">
    <source>
        <dbReference type="Proteomes" id="UP000824469"/>
    </source>
</evidence>
<evidence type="ECO:0000313" key="1">
    <source>
        <dbReference type="EMBL" id="KAH9295659.1"/>
    </source>
</evidence>
<feature type="non-terminal residue" evidence="1">
    <location>
        <position position="1"/>
    </location>
</feature>
<dbReference type="Proteomes" id="UP000824469">
    <property type="component" value="Unassembled WGS sequence"/>
</dbReference>
<dbReference type="EMBL" id="JAHRHJ020000011">
    <property type="protein sequence ID" value="KAH9295659.1"/>
    <property type="molecule type" value="Genomic_DNA"/>
</dbReference>